<organism evidence="1 2">
    <name type="scientific">Vitis vinifera</name>
    <name type="common">Grape</name>
    <dbReference type="NCBI Taxonomy" id="29760"/>
    <lineage>
        <taxon>Eukaryota</taxon>
        <taxon>Viridiplantae</taxon>
        <taxon>Streptophyta</taxon>
        <taxon>Embryophyta</taxon>
        <taxon>Tracheophyta</taxon>
        <taxon>Spermatophyta</taxon>
        <taxon>Magnoliopsida</taxon>
        <taxon>eudicotyledons</taxon>
        <taxon>Gunneridae</taxon>
        <taxon>Pentapetalae</taxon>
        <taxon>rosids</taxon>
        <taxon>Vitales</taxon>
        <taxon>Vitaceae</taxon>
        <taxon>Viteae</taxon>
        <taxon>Vitis</taxon>
    </lineage>
</organism>
<evidence type="ECO:0000313" key="2">
    <source>
        <dbReference type="Proteomes" id="UP000288805"/>
    </source>
</evidence>
<gene>
    <name evidence="1" type="ORF">CK203_022291</name>
</gene>
<comment type="caution">
    <text evidence="1">The sequence shown here is derived from an EMBL/GenBank/DDBJ whole genome shotgun (WGS) entry which is preliminary data.</text>
</comment>
<dbReference type="AlphaFoldDB" id="A0A438I954"/>
<protein>
    <submittedName>
        <fullName evidence="1">Uncharacterized protein</fullName>
    </submittedName>
</protein>
<evidence type="ECO:0000313" key="1">
    <source>
        <dbReference type="EMBL" id="RVW93246.1"/>
    </source>
</evidence>
<reference evidence="1 2" key="1">
    <citation type="journal article" date="2018" name="PLoS Genet.">
        <title>Population sequencing reveals clonal diversity and ancestral inbreeding in the grapevine cultivar Chardonnay.</title>
        <authorList>
            <person name="Roach M.J."/>
            <person name="Johnson D.L."/>
            <person name="Bohlmann J."/>
            <person name="van Vuuren H.J."/>
            <person name="Jones S.J."/>
            <person name="Pretorius I.S."/>
            <person name="Schmidt S.A."/>
            <person name="Borneman A.R."/>
        </authorList>
    </citation>
    <scope>NUCLEOTIDE SEQUENCE [LARGE SCALE GENOMIC DNA]</scope>
    <source>
        <strain evidence="2">cv. Chardonnay</strain>
        <tissue evidence="1">Leaf</tissue>
    </source>
</reference>
<name>A0A438I954_VITVI</name>
<dbReference type="EMBL" id="QGNW01000130">
    <property type="protein sequence ID" value="RVW93246.1"/>
    <property type="molecule type" value="Genomic_DNA"/>
</dbReference>
<sequence length="63" mass="6991">MTARAVSAAADIQKVTGTYLHSKCFSIRQKKNLDLIIQWAVPESLAEKIFSSILLLISLMTIL</sequence>
<proteinExistence type="predicted"/>
<accession>A0A438I954</accession>
<dbReference type="Proteomes" id="UP000288805">
    <property type="component" value="Unassembled WGS sequence"/>
</dbReference>